<name>A0AAD3CJ49_9STRA</name>
<gene>
    <name evidence="1" type="ORF">CTEN210_03527</name>
</gene>
<protein>
    <submittedName>
        <fullName evidence="1">Uncharacterized protein</fullName>
    </submittedName>
</protein>
<organism evidence="1 2">
    <name type="scientific">Chaetoceros tenuissimus</name>
    <dbReference type="NCBI Taxonomy" id="426638"/>
    <lineage>
        <taxon>Eukaryota</taxon>
        <taxon>Sar</taxon>
        <taxon>Stramenopiles</taxon>
        <taxon>Ochrophyta</taxon>
        <taxon>Bacillariophyta</taxon>
        <taxon>Coscinodiscophyceae</taxon>
        <taxon>Chaetocerotophycidae</taxon>
        <taxon>Chaetocerotales</taxon>
        <taxon>Chaetocerotaceae</taxon>
        <taxon>Chaetoceros</taxon>
    </lineage>
</organism>
<dbReference type="AlphaFoldDB" id="A0AAD3CJ49"/>
<evidence type="ECO:0000313" key="1">
    <source>
        <dbReference type="EMBL" id="GFH47052.1"/>
    </source>
</evidence>
<dbReference type="EMBL" id="BLLK01000022">
    <property type="protein sequence ID" value="GFH47052.1"/>
    <property type="molecule type" value="Genomic_DNA"/>
</dbReference>
<dbReference type="Proteomes" id="UP001054902">
    <property type="component" value="Unassembled WGS sequence"/>
</dbReference>
<comment type="caution">
    <text evidence="1">The sequence shown here is derived from an EMBL/GenBank/DDBJ whole genome shotgun (WGS) entry which is preliminary data.</text>
</comment>
<accession>A0AAD3CJ49</accession>
<sequence length="369" mass="43281">MDSSPSFKLKRVNPSYHMESSFQINCKGDRRKESSKMMKHFYRDEYETRKEKDCIGIGKDMRNSYRKAQNLAKFNAIPRWKYQRKNNIKVRTNCMVMNSRGSDVDVTIHNREVKNNSIVTDSRNSDRDMTVRKRELRTNSIVMGSRSNNDGDIVINSSKYKKEETIQEIMEELMFHRRLLESYQKQKKKPNNEKEESTTKGQCIYKKIELFLDSCEEVMKKTQLFDESEKQCNGVNIDKNENPSRKEIKWRSCLILDTNKKKEGRFDIDNATCLSTSWKSRSSQQQSQLVRPIKSSMTTTAQAKKEVQFDLSSTTWHEVNYNDDGTARVSAQSDVSNKNETKYCNVGILRNSRIYRRSLSNKSLENTQF</sequence>
<proteinExistence type="predicted"/>
<keyword evidence="2" id="KW-1185">Reference proteome</keyword>
<evidence type="ECO:0000313" key="2">
    <source>
        <dbReference type="Proteomes" id="UP001054902"/>
    </source>
</evidence>
<reference evidence="1 2" key="1">
    <citation type="journal article" date="2021" name="Sci. Rep.">
        <title>The genome of the diatom Chaetoceros tenuissimus carries an ancient integrated fragment of an extant virus.</title>
        <authorList>
            <person name="Hongo Y."/>
            <person name="Kimura K."/>
            <person name="Takaki Y."/>
            <person name="Yoshida Y."/>
            <person name="Baba S."/>
            <person name="Kobayashi G."/>
            <person name="Nagasaki K."/>
            <person name="Hano T."/>
            <person name="Tomaru Y."/>
        </authorList>
    </citation>
    <scope>NUCLEOTIDE SEQUENCE [LARGE SCALE GENOMIC DNA]</scope>
    <source>
        <strain evidence="1 2">NIES-3715</strain>
    </source>
</reference>